<comment type="caution">
    <text evidence="1">The sequence shown here is derived from an EMBL/GenBank/DDBJ whole genome shotgun (WGS) entry which is preliminary data.</text>
</comment>
<protein>
    <submittedName>
        <fullName evidence="1">Nitrile hydratase</fullName>
    </submittedName>
</protein>
<dbReference type="GO" id="GO:0003824">
    <property type="term" value="F:catalytic activity"/>
    <property type="evidence" value="ECO:0007669"/>
    <property type="project" value="InterPro"/>
</dbReference>
<dbReference type="EMBL" id="VUNS01000006">
    <property type="protein sequence ID" value="MST96958.1"/>
    <property type="molecule type" value="Genomic_DNA"/>
</dbReference>
<dbReference type="Proteomes" id="UP000435649">
    <property type="component" value="Unassembled WGS sequence"/>
</dbReference>
<name>A0A844G350_9BACT</name>
<sequence>MQWTQQQIDECIEACRRRAAVDAGFRGKLLSDPAAAIRELSGREIPAGFRIKVLENDPAYDATFVLPPPVAGGVSDNELDDVAGGAVCGSYACEPHACGTHGKPK</sequence>
<organism evidence="1 2">
    <name type="scientific">Victivallis lenta</name>
    <dbReference type="NCBI Taxonomy" id="2606640"/>
    <lineage>
        <taxon>Bacteria</taxon>
        <taxon>Pseudomonadati</taxon>
        <taxon>Lentisphaerota</taxon>
        <taxon>Lentisphaeria</taxon>
        <taxon>Victivallales</taxon>
        <taxon>Victivallaceae</taxon>
        <taxon>Victivallis</taxon>
    </lineage>
</organism>
<reference evidence="1 2" key="1">
    <citation type="submission" date="2019-08" db="EMBL/GenBank/DDBJ databases">
        <title>In-depth cultivation of the pig gut microbiome towards novel bacterial diversity and tailored functional studies.</title>
        <authorList>
            <person name="Wylensek D."/>
            <person name="Hitch T.C.A."/>
            <person name="Clavel T."/>
        </authorList>
    </citation>
    <scope>NUCLEOTIDE SEQUENCE [LARGE SCALE GENOMIC DNA]</scope>
    <source>
        <strain evidence="1 2">BBE-744-WT-12</strain>
    </source>
</reference>
<dbReference type="AlphaFoldDB" id="A0A844G350"/>
<evidence type="ECO:0000313" key="1">
    <source>
        <dbReference type="EMBL" id="MST96958.1"/>
    </source>
</evidence>
<evidence type="ECO:0000313" key="2">
    <source>
        <dbReference type="Proteomes" id="UP000435649"/>
    </source>
</evidence>
<keyword evidence="2" id="KW-1185">Reference proteome</keyword>
<dbReference type="SUPFAM" id="SSF56209">
    <property type="entry name" value="Nitrile hydratase alpha chain"/>
    <property type="match status" value="1"/>
</dbReference>
<dbReference type="Gene3D" id="3.90.330.10">
    <property type="entry name" value="Nitrile hydratase alpha /Thiocyanate hydrolase gamma"/>
    <property type="match status" value="1"/>
</dbReference>
<accession>A0A844G350</accession>
<gene>
    <name evidence="1" type="ORF">FYJ85_07835</name>
</gene>
<proteinExistence type="predicted"/>
<dbReference type="GO" id="GO:0046914">
    <property type="term" value="F:transition metal ion binding"/>
    <property type="evidence" value="ECO:0007669"/>
    <property type="project" value="InterPro"/>
</dbReference>
<dbReference type="RefSeq" id="WP_106052765.1">
    <property type="nucleotide sequence ID" value="NZ_CALXOB010000030.1"/>
</dbReference>
<dbReference type="InterPro" id="IPR036648">
    <property type="entry name" value="CN_Hdrase_a/SCN_Hdrase_g_sf"/>
</dbReference>